<keyword evidence="6" id="KW-1185">Reference proteome</keyword>
<feature type="domain" description="Methyltransferase type 11" evidence="4">
    <location>
        <begin position="42"/>
        <end position="132"/>
    </location>
</feature>
<dbReference type="CDD" id="cd02440">
    <property type="entry name" value="AdoMet_MTases"/>
    <property type="match status" value="1"/>
</dbReference>
<dbReference type="Proteomes" id="UP000469724">
    <property type="component" value="Unassembled WGS sequence"/>
</dbReference>
<dbReference type="EMBL" id="JAAGRQ010000014">
    <property type="protein sequence ID" value="NDY56126.1"/>
    <property type="molecule type" value="Genomic_DNA"/>
</dbReference>
<evidence type="ECO:0000313" key="5">
    <source>
        <dbReference type="EMBL" id="NDY56126.1"/>
    </source>
</evidence>
<dbReference type="InterPro" id="IPR013216">
    <property type="entry name" value="Methyltransf_11"/>
</dbReference>
<evidence type="ECO:0000256" key="3">
    <source>
        <dbReference type="ARBA" id="ARBA00022679"/>
    </source>
</evidence>
<keyword evidence="3 5" id="KW-0808">Transferase</keyword>
<evidence type="ECO:0000259" key="4">
    <source>
        <dbReference type="Pfam" id="PF08241"/>
    </source>
</evidence>
<dbReference type="Pfam" id="PF08241">
    <property type="entry name" value="Methyltransf_11"/>
    <property type="match status" value="1"/>
</dbReference>
<protein>
    <submittedName>
        <fullName evidence="5">Methyltransferase domain-containing protein</fullName>
    </submittedName>
</protein>
<dbReference type="AlphaFoldDB" id="A0A7K3NIU8"/>
<proteinExistence type="inferred from homology"/>
<accession>A0A7K3NIU8</accession>
<dbReference type="InterPro" id="IPR029063">
    <property type="entry name" value="SAM-dependent_MTases_sf"/>
</dbReference>
<comment type="caution">
    <text evidence="5">The sequence shown here is derived from an EMBL/GenBank/DDBJ whole genome shotgun (WGS) entry which is preliminary data.</text>
</comment>
<gene>
    <name evidence="5" type="ORF">G3N56_05115</name>
</gene>
<dbReference type="RefSeq" id="WP_163301182.1">
    <property type="nucleotide sequence ID" value="NZ_JAAGRQ010000014.1"/>
</dbReference>
<dbReference type="GO" id="GO:0008757">
    <property type="term" value="F:S-adenosylmethionine-dependent methyltransferase activity"/>
    <property type="evidence" value="ECO:0007669"/>
    <property type="project" value="InterPro"/>
</dbReference>
<evidence type="ECO:0000313" key="6">
    <source>
        <dbReference type="Proteomes" id="UP000469724"/>
    </source>
</evidence>
<evidence type="ECO:0000256" key="1">
    <source>
        <dbReference type="ARBA" id="ARBA00008361"/>
    </source>
</evidence>
<dbReference type="Gene3D" id="3.40.50.150">
    <property type="entry name" value="Vaccinia Virus protein VP39"/>
    <property type="match status" value="1"/>
</dbReference>
<evidence type="ECO:0000256" key="2">
    <source>
        <dbReference type="ARBA" id="ARBA00022603"/>
    </source>
</evidence>
<comment type="similarity">
    <text evidence="1">Belongs to the methyltransferase superfamily.</text>
</comment>
<sequence length="249" mass="27603">MKTEWDYTVLANAYVERPDYAPEALEQLFAIAGLRAGDLACDVGAGAGHLTIPMAKKGLKVIAVEPNDAMRANGQKRTTQFANVSWVDATGEDTRQLTGIFDFVSFGSSFNVMDRAVAMKETYRLLKQGKWFTCMWNHRDLDEPIQDHIEAIIKEHISGYDYGSRREDQAAVISASGLFKDVQTVSGIVIHRQNVDKVVEAWRSHGTLHRQAGDAFPAIIQAIDVYLRGLGVAEIAIPYTTRAWIACKA</sequence>
<dbReference type="InterPro" id="IPR051052">
    <property type="entry name" value="Diverse_substrate_MTase"/>
</dbReference>
<name>A0A7K3NIU8_9BACT</name>
<dbReference type="SUPFAM" id="SSF53335">
    <property type="entry name" value="S-adenosyl-L-methionine-dependent methyltransferases"/>
    <property type="match status" value="1"/>
</dbReference>
<dbReference type="GO" id="GO:0032259">
    <property type="term" value="P:methylation"/>
    <property type="evidence" value="ECO:0007669"/>
    <property type="project" value="UniProtKB-KW"/>
</dbReference>
<dbReference type="PANTHER" id="PTHR44942">
    <property type="entry name" value="METHYLTRANSF_11 DOMAIN-CONTAINING PROTEIN"/>
    <property type="match status" value="1"/>
</dbReference>
<reference evidence="5 6" key="1">
    <citation type="submission" date="2020-02" db="EMBL/GenBank/DDBJ databases">
        <title>Comparative genomics of sulfur disproportionating microorganisms.</title>
        <authorList>
            <person name="Ward L.M."/>
            <person name="Bertran E."/>
            <person name="Johnston D.T."/>
        </authorList>
    </citation>
    <scope>NUCLEOTIDE SEQUENCE [LARGE SCALE GENOMIC DNA]</scope>
    <source>
        <strain evidence="5 6">DSM 3696</strain>
    </source>
</reference>
<organism evidence="5 6">
    <name type="scientific">Desulfolutivibrio sulfodismutans</name>
    <dbReference type="NCBI Taxonomy" id="63561"/>
    <lineage>
        <taxon>Bacteria</taxon>
        <taxon>Pseudomonadati</taxon>
        <taxon>Thermodesulfobacteriota</taxon>
        <taxon>Desulfovibrionia</taxon>
        <taxon>Desulfovibrionales</taxon>
        <taxon>Desulfovibrionaceae</taxon>
        <taxon>Desulfolutivibrio</taxon>
    </lineage>
</organism>
<keyword evidence="2 5" id="KW-0489">Methyltransferase</keyword>
<dbReference type="PANTHER" id="PTHR44942:SF4">
    <property type="entry name" value="METHYLTRANSFERASE TYPE 11 DOMAIN-CONTAINING PROTEIN"/>
    <property type="match status" value="1"/>
</dbReference>